<accession>A0A7S1RGD9</accession>
<dbReference type="Gene3D" id="4.10.410.20">
    <property type="match status" value="1"/>
</dbReference>
<gene>
    <name evidence="4" type="ORF">ACAT0790_LOCUS41951</name>
</gene>
<sequence>MAPAGRRAPLLLLSVLAAAVAGDGAAPPLDEGALAAGDECGGSNGGTCALNALQRRGAVQLADARAAAEVEGSEAALAAEGEERSGGNSSWGYGSCSAYGCRGYTAGLMCQCSQDCVGRRNCCWDYGYICAPYYARQHQHASHPPNSNAPATSYNGGTKTVYHQTNPSACRSILKSTFRIGKGGWCGRGIYFADSPQATRTKAIASSSGAGCMLEVKVNVGKVKKYPCCKHCHGYTDQSLKKEGYDSVQFNPGDGEETIVYNSNRIVSIREIKFQRQWMAHHWHGR</sequence>
<dbReference type="SUPFAM" id="SSF90188">
    <property type="entry name" value="Somatomedin B domain"/>
    <property type="match status" value="1"/>
</dbReference>
<feature type="domain" description="SMB" evidence="3">
    <location>
        <begin position="92"/>
        <end position="134"/>
    </location>
</feature>
<dbReference type="PROSITE" id="PS50958">
    <property type="entry name" value="SMB_2"/>
    <property type="match status" value="1"/>
</dbReference>
<keyword evidence="2" id="KW-0732">Signal</keyword>
<dbReference type="EMBL" id="HBGE01070007">
    <property type="protein sequence ID" value="CAD9165183.1"/>
    <property type="molecule type" value="Transcribed_RNA"/>
</dbReference>
<feature type="chain" id="PRO_5030693069" description="SMB domain-containing protein" evidence="2">
    <location>
        <begin position="26"/>
        <end position="286"/>
    </location>
</feature>
<dbReference type="InterPro" id="IPR036024">
    <property type="entry name" value="Somatomedin_B-like_dom_sf"/>
</dbReference>
<dbReference type="Gene3D" id="3.90.228.10">
    <property type="match status" value="1"/>
</dbReference>
<name>A0A7S1RGD9_ALECA</name>
<protein>
    <recommendedName>
        <fullName evidence="3">SMB domain-containing protein</fullName>
    </recommendedName>
</protein>
<dbReference type="Pfam" id="PF01033">
    <property type="entry name" value="Somatomedin_B"/>
    <property type="match status" value="1"/>
</dbReference>
<evidence type="ECO:0000259" key="3">
    <source>
        <dbReference type="PROSITE" id="PS50958"/>
    </source>
</evidence>
<evidence type="ECO:0000313" key="4">
    <source>
        <dbReference type="EMBL" id="CAD9165183.1"/>
    </source>
</evidence>
<keyword evidence="1" id="KW-1015">Disulfide bond</keyword>
<proteinExistence type="predicted"/>
<dbReference type="InterPro" id="IPR001212">
    <property type="entry name" value="Somatomedin_B_dom"/>
</dbReference>
<evidence type="ECO:0000256" key="2">
    <source>
        <dbReference type="SAM" id="SignalP"/>
    </source>
</evidence>
<dbReference type="PROSITE" id="PS00524">
    <property type="entry name" value="SMB_1"/>
    <property type="match status" value="1"/>
</dbReference>
<feature type="signal peptide" evidence="2">
    <location>
        <begin position="1"/>
        <end position="25"/>
    </location>
</feature>
<evidence type="ECO:0000256" key="1">
    <source>
        <dbReference type="ARBA" id="ARBA00023157"/>
    </source>
</evidence>
<dbReference type="AlphaFoldDB" id="A0A7S1RGD9"/>
<dbReference type="SUPFAM" id="SSF56399">
    <property type="entry name" value="ADP-ribosylation"/>
    <property type="match status" value="1"/>
</dbReference>
<reference evidence="4" key="1">
    <citation type="submission" date="2021-01" db="EMBL/GenBank/DDBJ databases">
        <authorList>
            <person name="Corre E."/>
            <person name="Pelletier E."/>
            <person name="Niang G."/>
            <person name="Scheremetjew M."/>
            <person name="Finn R."/>
            <person name="Kale V."/>
            <person name="Holt S."/>
            <person name="Cochrane G."/>
            <person name="Meng A."/>
            <person name="Brown T."/>
            <person name="Cohen L."/>
        </authorList>
    </citation>
    <scope>NUCLEOTIDE SEQUENCE</scope>
    <source>
        <strain evidence="4">OF101</strain>
    </source>
</reference>
<organism evidence="4">
    <name type="scientific">Alexandrium catenella</name>
    <name type="common">Red tide dinoflagellate</name>
    <name type="synonym">Gonyaulax catenella</name>
    <dbReference type="NCBI Taxonomy" id="2925"/>
    <lineage>
        <taxon>Eukaryota</taxon>
        <taxon>Sar</taxon>
        <taxon>Alveolata</taxon>
        <taxon>Dinophyceae</taxon>
        <taxon>Gonyaulacales</taxon>
        <taxon>Pyrocystaceae</taxon>
        <taxon>Alexandrium</taxon>
    </lineage>
</organism>